<name>A0A4Z2CS19_SCHJA</name>
<feature type="transmembrane region" description="Helical" evidence="1">
    <location>
        <begin position="57"/>
        <end position="75"/>
    </location>
</feature>
<keyword evidence="3" id="KW-1185">Reference proteome</keyword>
<evidence type="ECO:0000256" key="1">
    <source>
        <dbReference type="SAM" id="Phobius"/>
    </source>
</evidence>
<dbReference type="AlphaFoldDB" id="A0A4Z2CS19"/>
<protein>
    <submittedName>
        <fullName evidence="2">Uncharacterized protein</fullName>
    </submittedName>
</protein>
<dbReference type="Proteomes" id="UP000311919">
    <property type="component" value="Unassembled WGS sequence"/>
</dbReference>
<proteinExistence type="predicted"/>
<gene>
    <name evidence="2" type="ORF">EWB00_007993</name>
</gene>
<evidence type="ECO:0000313" key="3">
    <source>
        <dbReference type="Proteomes" id="UP000311919"/>
    </source>
</evidence>
<reference evidence="2 3" key="1">
    <citation type="submission" date="2019-03" db="EMBL/GenBank/DDBJ databases">
        <title>An improved genome assembly of the fluke Schistosoma japonicum.</title>
        <authorList>
            <person name="Hu W."/>
            <person name="Luo F."/>
            <person name="Yin M."/>
            <person name="Mo X."/>
            <person name="Sun C."/>
            <person name="Wu Q."/>
            <person name="Zhu B."/>
            <person name="Xiang M."/>
            <person name="Wang J."/>
            <person name="Wang Y."/>
            <person name="Zhang T."/>
            <person name="Xu B."/>
            <person name="Zheng H."/>
            <person name="Feng Z."/>
        </authorList>
    </citation>
    <scope>NUCLEOTIDE SEQUENCE [LARGE SCALE GENOMIC DNA]</scope>
    <source>
        <strain evidence="2">HuSjv2</strain>
        <tissue evidence="2">Worms</tissue>
    </source>
</reference>
<evidence type="ECO:0000313" key="2">
    <source>
        <dbReference type="EMBL" id="TNN07069.1"/>
    </source>
</evidence>
<dbReference type="EMBL" id="SKCS01000441">
    <property type="protein sequence ID" value="TNN07069.1"/>
    <property type="molecule type" value="Genomic_DNA"/>
</dbReference>
<comment type="caution">
    <text evidence="2">The sequence shown here is derived from an EMBL/GenBank/DDBJ whole genome shotgun (WGS) entry which is preliminary data.</text>
</comment>
<sequence>MLTQFISQGWIRRVCANSVKELPPYYNPKDTVIYCDTDLCNNQTSSPCYQSKLSSTSQVYTVTIIILVTFSNLLFST</sequence>
<accession>A0A4Z2CS19</accession>
<keyword evidence="1" id="KW-1133">Transmembrane helix</keyword>
<keyword evidence="1" id="KW-0472">Membrane</keyword>
<keyword evidence="1" id="KW-0812">Transmembrane</keyword>
<organism evidence="2 3">
    <name type="scientific">Schistosoma japonicum</name>
    <name type="common">Blood fluke</name>
    <dbReference type="NCBI Taxonomy" id="6182"/>
    <lineage>
        <taxon>Eukaryota</taxon>
        <taxon>Metazoa</taxon>
        <taxon>Spiralia</taxon>
        <taxon>Lophotrochozoa</taxon>
        <taxon>Platyhelminthes</taxon>
        <taxon>Trematoda</taxon>
        <taxon>Digenea</taxon>
        <taxon>Strigeidida</taxon>
        <taxon>Schistosomatoidea</taxon>
        <taxon>Schistosomatidae</taxon>
        <taxon>Schistosoma</taxon>
    </lineage>
</organism>